<proteinExistence type="predicted"/>
<organism evidence="1 2">
    <name type="scientific">Dreissena polymorpha</name>
    <name type="common">Zebra mussel</name>
    <name type="synonym">Mytilus polymorpha</name>
    <dbReference type="NCBI Taxonomy" id="45954"/>
    <lineage>
        <taxon>Eukaryota</taxon>
        <taxon>Metazoa</taxon>
        <taxon>Spiralia</taxon>
        <taxon>Lophotrochozoa</taxon>
        <taxon>Mollusca</taxon>
        <taxon>Bivalvia</taxon>
        <taxon>Autobranchia</taxon>
        <taxon>Heteroconchia</taxon>
        <taxon>Euheterodonta</taxon>
        <taxon>Imparidentia</taxon>
        <taxon>Neoheterodontei</taxon>
        <taxon>Myida</taxon>
        <taxon>Dreissenoidea</taxon>
        <taxon>Dreissenidae</taxon>
        <taxon>Dreissena</taxon>
    </lineage>
</organism>
<dbReference type="Proteomes" id="UP000828390">
    <property type="component" value="Unassembled WGS sequence"/>
</dbReference>
<sequence length="90" mass="10323">MSLHLEIKLRTYVESLDPCCKHDPQQSRQRLQVFGIDALLVLEAATAHKLYRLIGELHANQLLTYSRRYPLTPEYTKVTGQTNGTAKRGR</sequence>
<gene>
    <name evidence="1" type="ORF">DPMN_131844</name>
</gene>
<keyword evidence="2" id="KW-1185">Reference proteome</keyword>
<dbReference type="EMBL" id="JAIWYP010000006">
    <property type="protein sequence ID" value="KAH3803580.1"/>
    <property type="molecule type" value="Genomic_DNA"/>
</dbReference>
<reference evidence="1" key="2">
    <citation type="submission" date="2020-11" db="EMBL/GenBank/DDBJ databases">
        <authorList>
            <person name="McCartney M.A."/>
            <person name="Auch B."/>
            <person name="Kono T."/>
            <person name="Mallez S."/>
            <person name="Becker A."/>
            <person name="Gohl D.M."/>
            <person name="Silverstein K.A.T."/>
            <person name="Koren S."/>
            <person name="Bechman K.B."/>
            <person name="Herman A."/>
            <person name="Abrahante J.E."/>
            <person name="Garbe J."/>
        </authorList>
    </citation>
    <scope>NUCLEOTIDE SEQUENCE</scope>
    <source>
        <strain evidence="1">Duluth1</strain>
        <tissue evidence="1">Whole animal</tissue>
    </source>
</reference>
<protein>
    <submittedName>
        <fullName evidence="1">Uncharacterized protein</fullName>
    </submittedName>
</protein>
<dbReference type="AlphaFoldDB" id="A0A9D4FVP0"/>
<name>A0A9D4FVP0_DREPO</name>
<reference evidence="1" key="1">
    <citation type="journal article" date="2019" name="bioRxiv">
        <title>The Genome of the Zebra Mussel, Dreissena polymorpha: A Resource for Invasive Species Research.</title>
        <authorList>
            <person name="McCartney M.A."/>
            <person name="Auch B."/>
            <person name="Kono T."/>
            <person name="Mallez S."/>
            <person name="Zhang Y."/>
            <person name="Obille A."/>
            <person name="Becker A."/>
            <person name="Abrahante J.E."/>
            <person name="Garbe J."/>
            <person name="Badalamenti J.P."/>
            <person name="Herman A."/>
            <person name="Mangelson H."/>
            <person name="Liachko I."/>
            <person name="Sullivan S."/>
            <person name="Sone E.D."/>
            <person name="Koren S."/>
            <person name="Silverstein K.A.T."/>
            <person name="Beckman K.B."/>
            <person name="Gohl D.M."/>
        </authorList>
    </citation>
    <scope>NUCLEOTIDE SEQUENCE</scope>
    <source>
        <strain evidence="1">Duluth1</strain>
        <tissue evidence="1">Whole animal</tissue>
    </source>
</reference>
<evidence type="ECO:0000313" key="1">
    <source>
        <dbReference type="EMBL" id="KAH3803580.1"/>
    </source>
</evidence>
<comment type="caution">
    <text evidence="1">The sequence shown here is derived from an EMBL/GenBank/DDBJ whole genome shotgun (WGS) entry which is preliminary data.</text>
</comment>
<accession>A0A9D4FVP0</accession>
<evidence type="ECO:0000313" key="2">
    <source>
        <dbReference type="Proteomes" id="UP000828390"/>
    </source>
</evidence>